<comment type="caution">
    <text evidence="1">The sequence shown here is derived from an EMBL/GenBank/DDBJ whole genome shotgun (WGS) entry which is preliminary data.</text>
</comment>
<dbReference type="RefSeq" id="WP_147131617.1">
    <property type="nucleotide sequence ID" value="NZ_BJXA01000019.1"/>
</dbReference>
<organism evidence="1 2">
    <name type="scientific">Nocardia ninae NBRC 108245</name>
    <dbReference type="NCBI Taxonomy" id="1210091"/>
    <lineage>
        <taxon>Bacteria</taxon>
        <taxon>Bacillati</taxon>
        <taxon>Actinomycetota</taxon>
        <taxon>Actinomycetes</taxon>
        <taxon>Mycobacteriales</taxon>
        <taxon>Nocardiaceae</taxon>
        <taxon>Nocardia</taxon>
    </lineage>
</organism>
<evidence type="ECO:0000313" key="2">
    <source>
        <dbReference type="Proteomes" id="UP000321424"/>
    </source>
</evidence>
<proteinExistence type="predicted"/>
<name>A0A511MEC2_9NOCA</name>
<gene>
    <name evidence="1" type="ORF">NN4_33500</name>
</gene>
<accession>A0A511MEC2</accession>
<protein>
    <submittedName>
        <fullName evidence="1">Uncharacterized protein</fullName>
    </submittedName>
</protein>
<sequence length="134" mass="15734">MGIADDARRRISVAAHAQQAESERRAASEAEFKRLVAKFLPETFTALLQNRCQPDQQGKKTRSRKMGYWTARISHYSGDKDTSSVDIRIWVDGSWDLHLRDGFHDRYWIYDTTPDERLIRRSFVSFLEGELQRR</sequence>
<keyword evidence="2" id="KW-1185">Reference proteome</keyword>
<dbReference type="EMBL" id="BJXA01000019">
    <property type="protein sequence ID" value="GEM38831.1"/>
    <property type="molecule type" value="Genomic_DNA"/>
</dbReference>
<dbReference type="AlphaFoldDB" id="A0A511MEC2"/>
<dbReference type="Proteomes" id="UP000321424">
    <property type="component" value="Unassembled WGS sequence"/>
</dbReference>
<reference evidence="1 2" key="1">
    <citation type="submission" date="2019-07" db="EMBL/GenBank/DDBJ databases">
        <title>Whole genome shotgun sequence of Nocardia ninae NBRC 108245.</title>
        <authorList>
            <person name="Hosoyama A."/>
            <person name="Uohara A."/>
            <person name="Ohji S."/>
            <person name="Ichikawa N."/>
        </authorList>
    </citation>
    <scope>NUCLEOTIDE SEQUENCE [LARGE SCALE GENOMIC DNA]</scope>
    <source>
        <strain evidence="1 2">NBRC 108245</strain>
    </source>
</reference>
<evidence type="ECO:0000313" key="1">
    <source>
        <dbReference type="EMBL" id="GEM38831.1"/>
    </source>
</evidence>